<evidence type="ECO:0000259" key="1">
    <source>
        <dbReference type="Pfam" id="PF14261"/>
    </source>
</evidence>
<gene>
    <name evidence="2" type="ORF">SR1949_35380</name>
</gene>
<sequence>MKTDSIFYRIFQTLPQSFFELINLPPSEANAYDFASVELKQTAFRIDGVFVPKDNQPKRTIYFVEVQFQRDEDFYSRFFSEIFLYLHLYASTTPWQAVVLFAKRSIEPTEIEPYRYLLESPLVNRLYLDEWVDVQTSLGLGIIKLVVEKEKAVPALARTLLSQAKSDLPDTRQQRNLLDLIQTIVSYKLPLLSPQELARMFTMSDLKNTRYYQDVRYESELNLVIRQLERRIGGINQDLQVKINKLSVEDLENLGLALLDFTSVNDLVIWLNNQNIAEG</sequence>
<organism evidence="2 3">
    <name type="scientific">Sphaerospermopsis reniformis</name>
    <dbReference type="NCBI Taxonomy" id="531300"/>
    <lineage>
        <taxon>Bacteria</taxon>
        <taxon>Bacillati</taxon>
        <taxon>Cyanobacteriota</taxon>
        <taxon>Cyanophyceae</taxon>
        <taxon>Nostocales</taxon>
        <taxon>Aphanizomenonaceae</taxon>
        <taxon>Sphaerospermopsis</taxon>
    </lineage>
</organism>
<dbReference type="AlphaFoldDB" id="A0A480A446"/>
<comment type="caution">
    <text evidence="2">The sequence shown here is derived from an EMBL/GenBank/DDBJ whole genome shotgun (WGS) entry which is preliminary data.</text>
</comment>
<dbReference type="EMBL" id="BJCE01000140">
    <property type="protein sequence ID" value="GCL38423.1"/>
    <property type="molecule type" value="Genomic_DNA"/>
</dbReference>
<dbReference type="InterPro" id="IPR010106">
    <property type="entry name" value="RpnA"/>
</dbReference>
<dbReference type="NCBIfam" id="TIGR01784">
    <property type="entry name" value="T_den_put_tspse"/>
    <property type="match status" value="1"/>
</dbReference>
<feature type="domain" description="DUF4351" evidence="1">
    <location>
        <begin position="214"/>
        <end position="271"/>
    </location>
</feature>
<protein>
    <recommendedName>
        <fullName evidence="1">DUF4351 domain-containing protein</fullName>
    </recommendedName>
</protein>
<dbReference type="Pfam" id="PF14261">
    <property type="entry name" value="DUF4351"/>
    <property type="match status" value="1"/>
</dbReference>
<evidence type="ECO:0000313" key="3">
    <source>
        <dbReference type="Proteomes" id="UP000300142"/>
    </source>
</evidence>
<dbReference type="InterPro" id="IPR025587">
    <property type="entry name" value="DUF4351"/>
</dbReference>
<proteinExistence type="predicted"/>
<dbReference type="InterPro" id="IPR022573">
    <property type="entry name" value="DUF2887"/>
</dbReference>
<evidence type="ECO:0000313" key="2">
    <source>
        <dbReference type="EMBL" id="GCL38423.1"/>
    </source>
</evidence>
<name>A0A480A446_9CYAN</name>
<dbReference type="RefSeq" id="WP_137668312.1">
    <property type="nucleotide sequence ID" value="NZ_BJCE01000140.1"/>
</dbReference>
<dbReference type="PANTHER" id="PTHR35586:SF2">
    <property type="entry name" value="SLL1542 PROTEIN"/>
    <property type="match status" value="1"/>
</dbReference>
<accession>A0A480A446</accession>
<dbReference type="PANTHER" id="PTHR35586">
    <property type="entry name" value="SLL1691 PROTEIN"/>
    <property type="match status" value="1"/>
</dbReference>
<reference evidence="3" key="1">
    <citation type="submission" date="2019-02" db="EMBL/GenBank/DDBJ databases">
        <title>Draft genome sequence of Sphaerospermopsis reniformis NIES-1949.</title>
        <authorList>
            <person name="Yamaguchi H."/>
            <person name="Suzuki S."/>
            <person name="Kawachi M."/>
        </authorList>
    </citation>
    <scope>NUCLEOTIDE SEQUENCE [LARGE SCALE GENOMIC DNA]</scope>
    <source>
        <strain evidence="3">NIES-1949</strain>
    </source>
</reference>
<dbReference type="Proteomes" id="UP000300142">
    <property type="component" value="Unassembled WGS sequence"/>
</dbReference>
<dbReference type="Pfam" id="PF11103">
    <property type="entry name" value="DUF2887"/>
    <property type="match status" value="1"/>
</dbReference>
<keyword evidence="3" id="KW-1185">Reference proteome</keyword>